<evidence type="ECO:0000256" key="4">
    <source>
        <dbReference type="ARBA" id="ARBA00022692"/>
    </source>
</evidence>
<comment type="subcellular location">
    <subcellularLocation>
        <location evidence="1">Cell membrane</location>
        <topology evidence="1">Multi-pass membrane protein</topology>
    </subcellularLocation>
</comment>
<evidence type="ECO:0000256" key="2">
    <source>
        <dbReference type="ARBA" id="ARBA00005262"/>
    </source>
</evidence>
<reference evidence="8" key="1">
    <citation type="journal article" date="2020" name="mSystems">
        <title>Genome- and Community-Level Interaction Insights into Carbon Utilization and Element Cycling Functions of Hydrothermarchaeota in Hydrothermal Sediment.</title>
        <authorList>
            <person name="Zhou Z."/>
            <person name="Liu Y."/>
            <person name="Xu W."/>
            <person name="Pan J."/>
            <person name="Luo Z.H."/>
            <person name="Li M."/>
        </authorList>
    </citation>
    <scope>NUCLEOTIDE SEQUENCE [LARGE SCALE GENOMIC DNA]</scope>
    <source>
        <strain evidence="8">SpSt-81</strain>
    </source>
</reference>
<dbReference type="InterPro" id="IPR003370">
    <property type="entry name" value="Chromate_transpt"/>
</dbReference>
<keyword evidence="4 7" id="KW-0812">Transmembrane</keyword>
<dbReference type="GO" id="GO:0005886">
    <property type="term" value="C:plasma membrane"/>
    <property type="evidence" value="ECO:0007669"/>
    <property type="project" value="UniProtKB-SubCell"/>
</dbReference>
<evidence type="ECO:0000256" key="7">
    <source>
        <dbReference type="SAM" id="Phobius"/>
    </source>
</evidence>
<keyword evidence="6 7" id="KW-0472">Membrane</keyword>
<comment type="similarity">
    <text evidence="2">Belongs to the chromate ion transporter (CHR) (TC 2.A.51) family.</text>
</comment>
<accession>A0A7C3RKZ9</accession>
<feature type="transmembrane region" description="Helical" evidence="7">
    <location>
        <begin position="109"/>
        <end position="127"/>
    </location>
</feature>
<feature type="transmembrane region" description="Helical" evidence="7">
    <location>
        <begin position="74"/>
        <end position="97"/>
    </location>
</feature>
<keyword evidence="3" id="KW-1003">Cell membrane</keyword>
<evidence type="ECO:0000256" key="1">
    <source>
        <dbReference type="ARBA" id="ARBA00004651"/>
    </source>
</evidence>
<dbReference type="AlphaFoldDB" id="A0A7C3RKZ9"/>
<dbReference type="EMBL" id="DTIN01000033">
    <property type="protein sequence ID" value="HFX14100.1"/>
    <property type="molecule type" value="Genomic_DNA"/>
</dbReference>
<dbReference type="Pfam" id="PF02417">
    <property type="entry name" value="Chromate_transp"/>
    <property type="match status" value="1"/>
</dbReference>
<feature type="transmembrane region" description="Helical" evidence="7">
    <location>
        <begin position="134"/>
        <end position="151"/>
    </location>
</feature>
<comment type="caution">
    <text evidence="8">The sequence shown here is derived from an EMBL/GenBank/DDBJ whole genome shotgun (WGS) entry which is preliminary data.</text>
</comment>
<keyword evidence="5 7" id="KW-1133">Transmembrane helix</keyword>
<evidence type="ECO:0000313" key="8">
    <source>
        <dbReference type="EMBL" id="HFX14100.1"/>
    </source>
</evidence>
<feature type="transmembrane region" description="Helical" evidence="7">
    <location>
        <begin position="157"/>
        <end position="175"/>
    </location>
</feature>
<sequence>MGILQELAKVFFKIGLFGFGGGYAIIALIRHLVVEETKWLTNLQFIDVVAISQVTPGPLALNAATFIGYKMGGILGSLVATFSSVLAPFILVYLASYFVHNIGKEKVDLYLSFLSPLTFALIMSGTYSILKDSISDPFSILLFFISLFLGYKAKWSLTRILLVSGIIGEILYLFFK</sequence>
<evidence type="ECO:0000256" key="5">
    <source>
        <dbReference type="ARBA" id="ARBA00022989"/>
    </source>
</evidence>
<dbReference type="GO" id="GO:0015109">
    <property type="term" value="F:chromate transmembrane transporter activity"/>
    <property type="evidence" value="ECO:0007669"/>
    <property type="project" value="InterPro"/>
</dbReference>
<feature type="transmembrane region" description="Helical" evidence="7">
    <location>
        <begin position="12"/>
        <end position="33"/>
    </location>
</feature>
<dbReference type="PANTHER" id="PTHR43663">
    <property type="entry name" value="CHROMATE TRANSPORT PROTEIN-RELATED"/>
    <property type="match status" value="1"/>
</dbReference>
<evidence type="ECO:0000256" key="3">
    <source>
        <dbReference type="ARBA" id="ARBA00022475"/>
    </source>
</evidence>
<name>A0A7C3RKZ9_DICTH</name>
<organism evidence="8">
    <name type="scientific">Dictyoglomus thermophilum</name>
    <dbReference type="NCBI Taxonomy" id="14"/>
    <lineage>
        <taxon>Bacteria</taxon>
        <taxon>Pseudomonadati</taxon>
        <taxon>Dictyoglomota</taxon>
        <taxon>Dictyoglomia</taxon>
        <taxon>Dictyoglomales</taxon>
        <taxon>Dictyoglomaceae</taxon>
        <taxon>Dictyoglomus</taxon>
    </lineage>
</organism>
<dbReference type="InterPro" id="IPR052518">
    <property type="entry name" value="CHR_Transporter"/>
</dbReference>
<protein>
    <submittedName>
        <fullName evidence="8">Chromate transporter</fullName>
    </submittedName>
</protein>
<gene>
    <name evidence="8" type="ORF">ENW00_08160</name>
</gene>
<dbReference type="PANTHER" id="PTHR43663:SF1">
    <property type="entry name" value="CHROMATE TRANSPORTER"/>
    <property type="match status" value="1"/>
</dbReference>
<evidence type="ECO:0000256" key="6">
    <source>
        <dbReference type="ARBA" id="ARBA00023136"/>
    </source>
</evidence>
<proteinExistence type="inferred from homology"/>